<dbReference type="EMBL" id="MK500607">
    <property type="protein sequence ID" value="QBK93925.1"/>
    <property type="molecule type" value="Genomic_DNA"/>
</dbReference>
<name>A0A481ZEY9_9VIRU</name>
<sequence>MAKTIDIMFELLDNIPDKWGEEKVFVYGQSMDMDSDPSHAFEYTEYVFGVKAKSEEEGKILLQFQSVIIEGYESATRRGKDVLKYAQENINYYYGDQTVEQMKDYLLKIEPFYEVHTFDSGEKIIFEIKTYEGPKWIEKYYTGDSEDFLRSYEINMEENEVKIWDMYKIKKGLNNIRSQ</sequence>
<gene>
    <name evidence="1" type="ORF">LCPAC406_02390</name>
</gene>
<accession>A0A481ZEY9</accession>
<organism evidence="1">
    <name type="scientific">Pithovirus LCPAC406</name>
    <dbReference type="NCBI Taxonomy" id="2506599"/>
    <lineage>
        <taxon>Viruses</taxon>
        <taxon>Pithoviruses</taxon>
    </lineage>
</organism>
<protein>
    <submittedName>
        <fullName evidence="1">Uncharacterized protein</fullName>
    </submittedName>
</protein>
<reference evidence="1" key="1">
    <citation type="journal article" date="2019" name="MBio">
        <title>Virus Genomes from Deep Sea Sediments Expand the Ocean Megavirome and Support Independent Origins of Viral Gigantism.</title>
        <authorList>
            <person name="Backstrom D."/>
            <person name="Yutin N."/>
            <person name="Jorgensen S.L."/>
            <person name="Dharamshi J."/>
            <person name="Homa F."/>
            <person name="Zaremba-Niedwiedzka K."/>
            <person name="Spang A."/>
            <person name="Wolf Y.I."/>
            <person name="Koonin E.V."/>
            <person name="Ettema T.J."/>
        </authorList>
    </citation>
    <scope>NUCLEOTIDE SEQUENCE</scope>
</reference>
<proteinExistence type="predicted"/>
<evidence type="ECO:0000313" key="1">
    <source>
        <dbReference type="EMBL" id="QBK93925.1"/>
    </source>
</evidence>